<proteinExistence type="predicted"/>
<dbReference type="GO" id="GO:0003676">
    <property type="term" value="F:nucleic acid binding"/>
    <property type="evidence" value="ECO:0007669"/>
    <property type="project" value="InterPro"/>
</dbReference>
<dbReference type="GO" id="GO:0004523">
    <property type="term" value="F:RNA-DNA hybrid ribonuclease activity"/>
    <property type="evidence" value="ECO:0007669"/>
    <property type="project" value="InterPro"/>
</dbReference>
<evidence type="ECO:0000259" key="1">
    <source>
        <dbReference type="Pfam" id="PF13456"/>
    </source>
</evidence>
<dbReference type="Proteomes" id="UP000596660">
    <property type="component" value="Unplaced"/>
</dbReference>
<dbReference type="Gene3D" id="3.30.420.10">
    <property type="entry name" value="Ribonuclease H-like superfamily/Ribonuclease H"/>
    <property type="match status" value="1"/>
</dbReference>
<dbReference type="CDD" id="cd06222">
    <property type="entry name" value="RNase_H_like"/>
    <property type="match status" value="1"/>
</dbReference>
<dbReference type="EnsemblPlants" id="AUR62013949-RA">
    <property type="protein sequence ID" value="AUR62013949-RA:cds"/>
    <property type="gene ID" value="AUR62013949"/>
</dbReference>
<protein>
    <recommendedName>
        <fullName evidence="1">RNase H type-1 domain-containing protein</fullName>
    </recommendedName>
</protein>
<evidence type="ECO:0000313" key="3">
    <source>
        <dbReference type="Proteomes" id="UP000596660"/>
    </source>
</evidence>
<name>A0A803LJ02_CHEQI</name>
<dbReference type="PANTHER" id="PTHR47074">
    <property type="entry name" value="BNAC02G40300D PROTEIN"/>
    <property type="match status" value="1"/>
</dbReference>
<organism evidence="2 3">
    <name type="scientific">Chenopodium quinoa</name>
    <name type="common">Quinoa</name>
    <dbReference type="NCBI Taxonomy" id="63459"/>
    <lineage>
        <taxon>Eukaryota</taxon>
        <taxon>Viridiplantae</taxon>
        <taxon>Streptophyta</taxon>
        <taxon>Embryophyta</taxon>
        <taxon>Tracheophyta</taxon>
        <taxon>Spermatophyta</taxon>
        <taxon>Magnoliopsida</taxon>
        <taxon>eudicotyledons</taxon>
        <taxon>Gunneridae</taxon>
        <taxon>Pentapetalae</taxon>
        <taxon>Caryophyllales</taxon>
        <taxon>Chenopodiaceae</taxon>
        <taxon>Chenopodioideae</taxon>
        <taxon>Atripliceae</taxon>
        <taxon>Chenopodium</taxon>
    </lineage>
</organism>
<dbReference type="InterPro" id="IPR052929">
    <property type="entry name" value="RNase_H-like_EbsB-rel"/>
</dbReference>
<dbReference type="InterPro" id="IPR012337">
    <property type="entry name" value="RNaseH-like_sf"/>
</dbReference>
<dbReference type="Gramene" id="AUR62013949-RA">
    <property type="protein sequence ID" value="AUR62013949-RA:cds"/>
    <property type="gene ID" value="AUR62013949"/>
</dbReference>
<evidence type="ECO:0000313" key="2">
    <source>
        <dbReference type="EnsemblPlants" id="AUR62013949-RA:cds"/>
    </source>
</evidence>
<dbReference type="Pfam" id="PF13456">
    <property type="entry name" value="RVT_3"/>
    <property type="match status" value="1"/>
</dbReference>
<feature type="domain" description="RNase H type-1" evidence="1">
    <location>
        <begin position="36"/>
        <end position="109"/>
    </location>
</feature>
<dbReference type="InterPro" id="IPR036397">
    <property type="entry name" value="RNaseH_sf"/>
</dbReference>
<dbReference type="InterPro" id="IPR044730">
    <property type="entry name" value="RNase_H-like_dom_plant"/>
</dbReference>
<dbReference type="AlphaFoldDB" id="A0A803LJ02"/>
<reference evidence="2" key="2">
    <citation type="submission" date="2021-03" db="UniProtKB">
        <authorList>
            <consortium name="EnsemblPlants"/>
        </authorList>
    </citation>
    <scope>IDENTIFICATION</scope>
</reference>
<dbReference type="SUPFAM" id="SSF53098">
    <property type="entry name" value="Ribonuclease H-like"/>
    <property type="match status" value="1"/>
</dbReference>
<dbReference type="PANTHER" id="PTHR47074:SF11">
    <property type="entry name" value="REVERSE TRANSCRIPTASE-LIKE PROTEIN"/>
    <property type="match status" value="1"/>
</dbReference>
<accession>A0A803LJ02</accession>
<sequence>MYTIEKANTASSTPVHLSSAVSNKWKAPSVGFYKLNSDVARFSNDDMTGLGGVIRDSVGEVMAATYWCIKGCYEVDVGEALAARHGLSIAIEAGLNRITLETDSMKLYKPSYCENSAF</sequence>
<keyword evidence="3" id="KW-1185">Reference proteome</keyword>
<dbReference type="InterPro" id="IPR002156">
    <property type="entry name" value="RNaseH_domain"/>
</dbReference>
<reference evidence="2" key="1">
    <citation type="journal article" date="2017" name="Nature">
        <title>The genome of Chenopodium quinoa.</title>
        <authorList>
            <person name="Jarvis D.E."/>
            <person name="Ho Y.S."/>
            <person name="Lightfoot D.J."/>
            <person name="Schmoeckel S.M."/>
            <person name="Li B."/>
            <person name="Borm T.J.A."/>
            <person name="Ohyanagi H."/>
            <person name="Mineta K."/>
            <person name="Michell C.T."/>
            <person name="Saber N."/>
            <person name="Kharbatia N.M."/>
            <person name="Rupper R.R."/>
            <person name="Sharp A.R."/>
            <person name="Dally N."/>
            <person name="Boughton B.A."/>
            <person name="Woo Y.H."/>
            <person name="Gao G."/>
            <person name="Schijlen E.G.W.M."/>
            <person name="Guo X."/>
            <person name="Momin A.A."/>
            <person name="Negrao S."/>
            <person name="Al-Babili S."/>
            <person name="Gehring C."/>
            <person name="Roessner U."/>
            <person name="Jung C."/>
            <person name="Murphy K."/>
            <person name="Arold S.T."/>
            <person name="Gojobori T."/>
            <person name="van der Linden C.G."/>
            <person name="van Loo E.N."/>
            <person name="Jellen E.N."/>
            <person name="Maughan P.J."/>
            <person name="Tester M."/>
        </authorList>
    </citation>
    <scope>NUCLEOTIDE SEQUENCE [LARGE SCALE GENOMIC DNA]</scope>
    <source>
        <strain evidence="2">cv. PI 614886</strain>
    </source>
</reference>